<proteinExistence type="predicted"/>
<accession>A0A8S5TEU1</accession>
<sequence>MPIILPSIYYAKASRDQLPDISLRRDTQALRLIVSIPLIQRREKYPSRRGKNAFT</sequence>
<protein>
    <submittedName>
        <fullName evidence="1">Uncharacterized protein</fullName>
    </submittedName>
</protein>
<evidence type="ECO:0000313" key="1">
    <source>
        <dbReference type="EMBL" id="DAF61547.1"/>
    </source>
</evidence>
<organism evidence="1">
    <name type="scientific">Siphoviridae sp. ctJ0s2</name>
    <dbReference type="NCBI Taxonomy" id="2827834"/>
    <lineage>
        <taxon>Viruses</taxon>
        <taxon>Duplodnaviria</taxon>
        <taxon>Heunggongvirae</taxon>
        <taxon>Uroviricota</taxon>
        <taxon>Caudoviricetes</taxon>
    </lineage>
</organism>
<reference evidence="1" key="1">
    <citation type="journal article" date="2021" name="Proc. Natl. Acad. Sci. U.S.A.">
        <title>A Catalog of Tens of Thousands of Viruses from Human Metagenomes Reveals Hidden Associations with Chronic Diseases.</title>
        <authorList>
            <person name="Tisza M.J."/>
            <person name="Buck C.B."/>
        </authorList>
    </citation>
    <scope>NUCLEOTIDE SEQUENCE</scope>
    <source>
        <strain evidence="1">CtJ0s2</strain>
    </source>
</reference>
<name>A0A8S5TEU1_9CAUD</name>
<dbReference type="EMBL" id="BK032813">
    <property type="protein sequence ID" value="DAF61547.1"/>
    <property type="molecule type" value="Genomic_DNA"/>
</dbReference>